<feature type="transmembrane region" description="Helical" evidence="1">
    <location>
        <begin position="43"/>
        <end position="62"/>
    </location>
</feature>
<keyword evidence="3" id="KW-1185">Reference proteome</keyword>
<dbReference type="EMBL" id="JARVCO010000002">
    <property type="protein sequence ID" value="MDZ8117131.1"/>
    <property type="molecule type" value="Genomic_DNA"/>
</dbReference>
<comment type="caution">
    <text evidence="2">The sequence shown here is derived from an EMBL/GenBank/DDBJ whole genome shotgun (WGS) entry which is preliminary data.</text>
</comment>
<organism evidence="2 3">
    <name type="scientific">Pontiella agarivorans</name>
    <dbReference type="NCBI Taxonomy" id="3038953"/>
    <lineage>
        <taxon>Bacteria</taxon>
        <taxon>Pseudomonadati</taxon>
        <taxon>Kiritimatiellota</taxon>
        <taxon>Kiritimatiellia</taxon>
        <taxon>Kiritimatiellales</taxon>
        <taxon>Pontiellaceae</taxon>
        <taxon>Pontiella</taxon>
    </lineage>
</organism>
<dbReference type="Proteomes" id="UP001290861">
    <property type="component" value="Unassembled WGS sequence"/>
</dbReference>
<proteinExistence type="predicted"/>
<sequence length="101" mass="11564">MSPYGKTYIAASGLFVSWAIIIVIHRILLIYGGFQSLEEIKGFLIVPYIFLYPVGFALTWFAERSMKIHFKHRILVWIPMTCAGGLYLALAVMFFIHSTVF</sequence>
<gene>
    <name evidence="2" type="ORF">P9H32_00705</name>
</gene>
<reference evidence="2 3" key="1">
    <citation type="journal article" date="2024" name="Appl. Environ. Microbiol.">
        <title>Pontiella agarivorans sp. nov., a novel marine anaerobic bacterium capable of degrading macroalgal polysaccharides and fixing nitrogen.</title>
        <authorList>
            <person name="Liu N."/>
            <person name="Kivenson V."/>
            <person name="Peng X."/>
            <person name="Cui Z."/>
            <person name="Lankiewicz T.S."/>
            <person name="Gosselin K.M."/>
            <person name="English C.J."/>
            <person name="Blair E.M."/>
            <person name="O'Malley M.A."/>
            <person name="Valentine D.L."/>
        </authorList>
    </citation>
    <scope>NUCLEOTIDE SEQUENCE [LARGE SCALE GENOMIC DNA]</scope>
    <source>
        <strain evidence="2 3">NLcol2</strain>
    </source>
</reference>
<keyword evidence="1" id="KW-0472">Membrane</keyword>
<accession>A0ABU5MSK6</accession>
<keyword evidence="1" id="KW-1133">Transmembrane helix</keyword>
<name>A0ABU5MSK6_9BACT</name>
<feature type="transmembrane region" description="Helical" evidence="1">
    <location>
        <begin position="7"/>
        <end position="31"/>
    </location>
</feature>
<evidence type="ECO:0000256" key="1">
    <source>
        <dbReference type="SAM" id="Phobius"/>
    </source>
</evidence>
<evidence type="ECO:0000313" key="3">
    <source>
        <dbReference type="Proteomes" id="UP001290861"/>
    </source>
</evidence>
<protein>
    <submittedName>
        <fullName evidence="2">Uncharacterized protein</fullName>
    </submittedName>
</protein>
<feature type="transmembrane region" description="Helical" evidence="1">
    <location>
        <begin position="74"/>
        <end position="96"/>
    </location>
</feature>
<evidence type="ECO:0000313" key="2">
    <source>
        <dbReference type="EMBL" id="MDZ8117131.1"/>
    </source>
</evidence>
<keyword evidence="1" id="KW-0812">Transmembrane</keyword>
<dbReference type="RefSeq" id="WP_322606936.1">
    <property type="nucleotide sequence ID" value="NZ_JARVCO010000002.1"/>
</dbReference>